<reference evidence="3" key="1">
    <citation type="submission" date="2020-11" db="EMBL/GenBank/DDBJ databases">
        <authorList>
            <consortium name="DOE Joint Genome Institute"/>
            <person name="Ahrendt S."/>
            <person name="Riley R."/>
            <person name="Andreopoulos W."/>
            <person name="Labutti K."/>
            <person name="Pangilinan J."/>
            <person name="Ruiz-Duenas F.J."/>
            <person name="Barrasa J.M."/>
            <person name="Sanchez-Garcia M."/>
            <person name="Camarero S."/>
            <person name="Miyauchi S."/>
            <person name="Serrano A."/>
            <person name="Linde D."/>
            <person name="Babiker R."/>
            <person name="Drula E."/>
            <person name="Ayuso-Fernandez I."/>
            <person name="Pacheco R."/>
            <person name="Padilla G."/>
            <person name="Ferreira P."/>
            <person name="Barriuso J."/>
            <person name="Kellner H."/>
            <person name="Castanera R."/>
            <person name="Alfaro M."/>
            <person name="Ramirez L."/>
            <person name="Pisabarro A.G."/>
            <person name="Kuo A."/>
            <person name="Tritt A."/>
            <person name="Lipzen A."/>
            <person name="He G."/>
            <person name="Yan M."/>
            <person name="Ng V."/>
            <person name="Cullen D."/>
            <person name="Martin F."/>
            <person name="Rosso M.-N."/>
            <person name="Henrissat B."/>
            <person name="Hibbett D."/>
            <person name="Martinez A.T."/>
            <person name="Grigoriev I.V."/>
        </authorList>
    </citation>
    <scope>NUCLEOTIDE SEQUENCE</scope>
    <source>
        <strain evidence="3">CIRM-BRFM 674</strain>
    </source>
</reference>
<dbReference type="AlphaFoldDB" id="A0A9P6CRF9"/>
<keyword evidence="4" id="KW-1185">Reference proteome</keyword>
<organism evidence="3 4">
    <name type="scientific">Pholiota conissans</name>
    <dbReference type="NCBI Taxonomy" id="109636"/>
    <lineage>
        <taxon>Eukaryota</taxon>
        <taxon>Fungi</taxon>
        <taxon>Dikarya</taxon>
        <taxon>Basidiomycota</taxon>
        <taxon>Agaricomycotina</taxon>
        <taxon>Agaricomycetes</taxon>
        <taxon>Agaricomycetidae</taxon>
        <taxon>Agaricales</taxon>
        <taxon>Agaricineae</taxon>
        <taxon>Strophariaceae</taxon>
        <taxon>Pholiota</taxon>
    </lineage>
</organism>
<gene>
    <name evidence="3" type="ORF">BDN70DRAFT_134345</name>
</gene>
<evidence type="ECO:0000313" key="4">
    <source>
        <dbReference type="Proteomes" id="UP000807469"/>
    </source>
</evidence>
<name>A0A9P6CRF9_9AGAR</name>
<comment type="caution">
    <text evidence="3">The sequence shown here is derived from an EMBL/GenBank/DDBJ whole genome shotgun (WGS) entry which is preliminary data.</text>
</comment>
<dbReference type="EMBL" id="MU155275">
    <property type="protein sequence ID" value="KAF9476976.1"/>
    <property type="molecule type" value="Genomic_DNA"/>
</dbReference>
<dbReference type="Proteomes" id="UP000807469">
    <property type="component" value="Unassembled WGS sequence"/>
</dbReference>
<evidence type="ECO:0000256" key="1">
    <source>
        <dbReference type="SAM" id="MobiDB-lite"/>
    </source>
</evidence>
<feature type="transmembrane region" description="Helical" evidence="2">
    <location>
        <begin position="53"/>
        <end position="77"/>
    </location>
</feature>
<sequence length="120" mass="13446">MRKAHGVQTQKPHTEYPHVNNNETKNMRRSGRERSRDLCDVRSVNPSSFSLSWFAGVFSVSVAADYLLYSILFYFVLSLLSPPAAVRTTNQRMHPQALLRACMHACAHARTLTVSPSPTG</sequence>
<accession>A0A9P6CRF9</accession>
<keyword evidence="2" id="KW-0472">Membrane</keyword>
<evidence type="ECO:0000313" key="3">
    <source>
        <dbReference type="EMBL" id="KAF9476976.1"/>
    </source>
</evidence>
<proteinExistence type="predicted"/>
<keyword evidence="2" id="KW-0812">Transmembrane</keyword>
<evidence type="ECO:0000256" key="2">
    <source>
        <dbReference type="SAM" id="Phobius"/>
    </source>
</evidence>
<feature type="region of interest" description="Disordered" evidence="1">
    <location>
        <begin position="1"/>
        <end position="36"/>
    </location>
</feature>
<keyword evidence="2" id="KW-1133">Transmembrane helix</keyword>
<protein>
    <submittedName>
        <fullName evidence="3">Uncharacterized protein</fullName>
    </submittedName>
</protein>